<evidence type="ECO:0000313" key="2">
    <source>
        <dbReference type="Proteomes" id="UP000832034"/>
    </source>
</evidence>
<name>A0ABY4EEA0_VITST</name>
<dbReference type="SUPFAM" id="SSF54427">
    <property type="entry name" value="NTF2-like"/>
    <property type="match status" value="1"/>
</dbReference>
<accession>A0ABY4EEA0</accession>
<dbReference type="EMBL" id="CP091512">
    <property type="protein sequence ID" value="UOO93628.1"/>
    <property type="molecule type" value="Genomic_DNA"/>
</dbReference>
<dbReference type="Gene3D" id="3.10.450.50">
    <property type="match status" value="1"/>
</dbReference>
<proteinExistence type="predicted"/>
<sequence>MMMNEAQAAIEKAQQTKAPKDVVLAFLLNSSKELVQNGAEQMVAEDATYVSLNFNSPELKQIEPWAGTSTGRQIYIDTFSNVGTYWRVDDFQVSDMIAEDSLVAVFGQFTYTSVVANNTFTSPFAIKAIVENGQITYFQFMEDTYASAASFRVGGHWVIQQDTDPSKQFNVGE</sequence>
<evidence type="ECO:0000313" key="1">
    <source>
        <dbReference type="EMBL" id="UOO93628.1"/>
    </source>
</evidence>
<organism evidence="1 2">
    <name type="scientific">Vitreoscilla stercoraria</name>
    <dbReference type="NCBI Taxonomy" id="61"/>
    <lineage>
        <taxon>Bacteria</taxon>
        <taxon>Pseudomonadati</taxon>
        <taxon>Pseudomonadota</taxon>
        <taxon>Betaproteobacteria</taxon>
        <taxon>Neisseriales</taxon>
        <taxon>Neisseriaceae</taxon>
        <taxon>Vitreoscilla</taxon>
    </lineage>
</organism>
<dbReference type="InterPro" id="IPR032710">
    <property type="entry name" value="NTF2-like_dom_sf"/>
</dbReference>
<protein>
    <submittedName>
        <fullName evidence="1">Nuclear transport factor 2 family protein</fullName>
    </submittedName>
</protein>
<dbReference type="RefSeq" id="WP_019957837.1">
    <property type="nucleotide sequence ID" value="NZ_CP091512.1"/>
</dbReference>
<keyword evidence="2" id="KW-1185">Reference proteome</keyword>
<gene>
    <name evidence="1" type="ORF">LVJ81_06280</name>
</gene>
<dbReference type="Proteomes" id="UP000832034">
    <property type="component" value="Chromosome"/>
</dbReference>
<reference evidence="1" key="2">
    <citation type="journal article" date="2022" name="Res Sq">
        <title>Evolution of multicellular longitudinally dividing oral cavity symbionts (Neisseriaceae).</title>
        <authorList>
            <person name="Nyongesa S."/>
            <person name="Weber P."/>
            <person name="Bernet E."/>
            <person name="Pullido F."/>
            <person name="Nieckarz M."/>
            <person name="Delaby M."/>
            <person name="Nieves C."/>
            <person name="Viehboeck T."/>
            <person name="Krause N."/>
            <person name="Rivera-Millot A."/>
            <person name="Nakamura A."/>
            <person name="Vischer N."/>
            <person name="VanNieuwenhze M."/>
            <person name="Brun Y."/>
            <person name="Cava F."/>
            <person name="Bulgheresi S."/>
            <person name="Veyrier F."/>
        </authorList>
    </citation>
    <scope>NUCLEOTIDE SEQUENCE</scope>
    <source>
        <strain evidence="1">SAG 1488-6</strain>
    </source>
</reference>
<reference evidence="1" key="1">
    <citation type="submission" date="2021-12" db="EMBL/GenBank/DDBJ databases">
        <authorList>
            <person name="Veyrier F.J."/>
        </authorList>
    </citation>
    <scope>NUCLEOTIDE SEQUENCE</scope>
    <source>
        <strain evidence="1">SAG 1488-6</strain>
    </source>
</reference>